<keyword evidence="3" id="KW-1185">Reference proteome</keyword>
<gene>
    <name evidence="2" type="ORF">EVOR1521_LOCUS24999</name>
</gene>
<feature type="region of interest" description="Disordered" evidence="1">
    <location>
        <begin position="118"/>
        <end position="155"/>
    </location>
</feature>
<evidence type="ECO:0000313" key="3">
    <source>
        <dbReference type="Proteomes" id="UP001178507"/>
    </source>
</evidence>
<evidence type="ECO:0000313" key="2">
    <source>
        <dbReference type="EMBL" id="CAJ1402009.1"/>
    </source>
</evidence>
<accession>A0AA36JBG3</accession>
<dbReference type="Proteomes" id="UP001178507">
    <property type="component" value="Unassembled WGS sequence"/>
</dbReference>
<dbReference type="EMBL" id="CAUJNA010003437">
    <property type="protein sequence ID" value="CAJ1402009.1"/>
    <property type="molecule type" value="Genomic_DNA"/>
</dbReference>
<organism evidence="2 3">
    <name type="scientific">Effrenium voratum</name>
    <dbReference type="NCBI Taxonomy" id="2562239"/>
    <lineage>
        <taxon>Eukaryota</taxon>
        <taxon>Sar</taxon>
        <taxon>Alveolata</taxon>
        <taxon>Dinophyceae</taxon>
        <taxon>Suessiales</taxon>
        <taxon>Symbiodiniaceae</taxon>
        <taxon>Effrenium</taxon>
    </lineage>
</organism>
<feature type="compositionally biased region" description="Low complexity" evidence="1">
    <location>
        <begin position="138"/>
        <end position="147"/>
    </location>
</feature>
<name>A0AA36JBG3_9DINO</name>
<dbReference type="AlphaFoldDB" id="A0AA36JBG3"/>
<feature type="compositionally biased region" description="Polar residues" evidence="1">
    <location>
        <begin position="118"/>
        <end position="129"/>
    </location>
</feature>
<comment type="caution">
    <text evidence="2">The sequence shown here is derived from an EMBL/GenBank/DDBJ whole genome shotgun (WGS) entry which is preliminary data.</text>
</comment>
<reference evidence="2" key="1">
    <citation type="submission" date="2023-08" db="EMBL/GenBank/DDBJ databases">
        <authorList>
            <person name="Chen Y."/>
            <person name="Shah S."/>
            <person name="Dougan E. K."/>
            <person name="Thang M."/>
            <person name="Chan C."/>
        </authorList>
    </citation>
    <scope>NUCLEOTIDE SEQUENCE</scope>
</reference>
<protein>
    <submittedName>
        <fullName evidence="2">Uncharacterized protein</fullName>
    </submittedName>
</protein>
<evidence type="ECO:0000256" key="1">
    <source>
        <dbReference type="SAM" id="MobiDB-lite"/>
    </source>
</evidence>
<sequence length="155" mass="17124">MAASAAEPWPQAFQTGAKDALTYEVKTVLDLDMALKLARTSCMLNQRWTASHRQLMDLGHVEGLLKNITEKSDTVTLQRLRDIVKAVRTAKDNCYKSLAAWGSVRTISFERANVSGASRQRDLSASSRGTTRSHDSAARSSAHSTADADTDWRQR</sequence>
<proteinExistence type="predicted"/>